<dbReference type="GO" id="GO:0005886">
    <property type="term" value="C:plasma membrane"/>
    <property type="evidence" value="ECO:0007669"/>
    <property type="project" value="UniProtKB-SubCell"/>
</dbReference>
<dbReference type="EMBL" id="POUD01000064">
    <property type="protein sequence ID" value="PZG17651.1"/>
    <property type="molecule type" value="Genomic_DNA"/>
</dbReference>
<proteinExistence type="predicted"/>
<feature type="transmembrane region" description="Helical" evidence="6">
    <location>
        <begin position="12"/>
        <end position="34"/>
    </location>
</feature>
<reference evidence="7 8" key="1">
    <citation type="submission" date="2018-01" db="EMBL/GenBank/DDBJ databases">
        <title>Draft genome sequence of Nonomuraea sp. KC333.</title>
        <authorList>
            <person name="Sahin N."/>
            <person name="Saygin H."/>
            <person name="Ay H."/>
        </authorList>
    </citation>
    <scope>NUCLEOTIDE SEQUENCE [LARGE SCALE GENOMIC DNA]</scope>
    <source>
        <strain evidence="7 8">KC333</strain>
    </source>
</reference>
<feature type="transmembrane region" description="Helical" evidence="6">
    <location>
        <begin position="217"/>
        <end position="240"/>
    </location>
</feature>
<feature type="transmembrane region" description="Helical" evidence="6">
    <location>
        <begin position="73"/>
        <end position="93"/>
    </location>
</feature>
<keyword evidence="2" id="KW-1003">Cell membrane</keyword>
<evidence type="ECO:0000256" key="3">
    <source>
        <dbReference type="ARBA" id="ARBA00022692"/>
    </source>
</evidence>
<evidence type="ECO:0000313" key="8">
    <source>
        <dbReference type="Proteomes" id="UP000249304"/>
    </source>
</evidence>
<accession>A0A2W2E5Q4</accession>
<dbReference type="OrthoDB" id="3542743at2"/>
<evidence type="ECO:0000256" key="2">
    <source>
        <dbReference type="ARBA" id="ARBA00022475"/>
    </source>
</evidence>
<evidence type="ECO:0000256" key="4">
    <source>
        <dbReference type="ARBA" id="ARBA00022989"/>
    </source>
</evidence>
<name>A0A2W2E5Q4_9ACTN</name>
<evidence type="ECO:0000256" key="6">
    <source>
        <dbReference type="SAM" id="Phobius"/>
    </source>
</evidence>
<dbReference type="Pfam" id="PF07690">
    <property type="entry name" value="MFS_1"/>
    <property type="match status" value="1"/>
</dbReference>
<evidence type="ECO:0000256" key="5">
    <source>
        <dbReference type="ARBA" id="ARBA00023136"/>
    </source>
</evidence>
<keyword evidence="8" id="KW-1185">Reference proteome</keyword>
<keyword evidence="4 6" id="KW-1133">Transmembrane helix</keyword>
<dbReference type="AlphaFoldDB" id="A0A2W2E5Q4"/>
<dbReference type="Proteomes" id="UP000249304">
    <property type="component" value="Unassembled WGS sequence"/>
</dbReference>
<dbReference type="GO" id="GO:0022857">
    <property type="term" value="F:transmembrane transporter activity"/>
    <property type="evidence" value="ECO:0007669"/>
    <property type="project" value="InterPro"/>
</dbReference>
<feature type="transmembrane region" description="Helical" evidence="6">
    <location>
        <begin position="303"/>
        <end position="321"/>
    </location>
</feature>
<comment type="subcellular location">
    <subcellularLocation>
        <location evidence="1">Cell membrane</location>
        <topology evidence="1">Multi-pass membrane protein</topology>
    </subcellularLocation>
</comment>
<evidence type="ECO:0000256" key="1">
    <source>
        <dbReference type="ARBA" id="ARBA00004651"/>
    </source>
</evidence>
<gene>
    <name evidence="7" type="ORF">C1J01_17435</name>
</gene>
<dbReference type="InterPro" id="IPR011701">
    <property type="entry name" value="MFS"/>
</dbReference>
<feature type="transmembrane region" description="Helical" evidence="6">
    <location>
        <begin position="99"/>
        <end position="118"/>
    </location>
</feature>
<feature type="transmembrane region" description="Helical" evidence="6">
    <location>
        <begin position="368"/>
        <end position="388"/>
    </location>
</feature>
<dbReference type="InterPro" id="IPR036259">
    <property type="entry name" value="MFS_trans_sf"/>
</dbReference>
<feature type="transmembrane region" description="Helical" evidence="6">
    <location>
        <begin position="277"/>
        <end position="297"/>
    </location>
</feature>
<feature type="transmembrane region" description="Helical" evidence="6">
    <location>
        <begin position="167"/>
        <end position="190"/>
    </location>
</feature>
<keyword evidence="5 6" id="KW-0472">Membrane</keyword>
<dbReference type="Gene3D" id="1.20.1250.20">
    <property type="entry name" value="MFS general substrate transporter like domains"/>
    <property type="match status" value="1"/>
</dbReference>
<dbReference type="SUPFAM" id="SSF103473">
    <property type="entry name" value="MFS general substrate transporter"/>
    <property type="match status" value="1"/>
</dbReference>
<feature type="transmembrane region" description="Helical" evidence="6">
    <location>
        <begin position="138"/>
        <end position="161"/>
    </location>
</feature>
<evidence type="ECO:0000313" key="7">
    <source>
        <dbReference type="EMBL" id="PZG17651.1"/>
    </source>
</evidence>
<dbReference type="CDD" id="cd06173">
    <property type="entry name" value="MFS_MefA_like"/>
    <property type="match status" value="1"/>
</dbReference>
<organism evidence="7 8">
    <name type="scientific">Nonomuraea aridisoli</name>
    <dbReference type="NCBI Taxonomy" id="2070368"/>
    <lineage>
        <taxon>Bacteria</taxon>
        <taxon>Bacillati</taxon>
        <taxon>Actinomycetota</taxon>
        <taxon>Actinomycetes</taxon>
        <taxon>Streptosporangiales</taxon>
        <taxon>Streptosporangiaceae</taxon>
        <taxon>Nonomuraea</taxon>
    </lineage>
</organism>
<evidence type="ECO:0008006" key="9">
    <source>
        <dbReference type="Google" id="ProtNLM"/>
    </source>
</evidence>
<sequence>MTERLGTRFWSLWTGETLSSLGTWIQWIALPLWILDVTGSPLAAGGALALETLPRILLAPWAGLLIDRFDRRAVALGANLVLGVLTAATVPAVLAEAVIMVYALTLLTSAVRTVSTAAPQAMIPRLVPESRLTTANAAMAWTTGSTMVLGPLAGVGIATAIGFPSAVVANAVSYGAAVLCLLGVGGQAPAGGRERTSPMRALRGGLTALLRDPVLRYAVLAEGVVLLFFGAAPQFIVVSINLSGTSVGSGLFVSGMGAGWLVISLTLSKIRLPVDPLVLLIAGAISTAPIALAAAAAAHLGTAWTFAAGLLVGALNLLLLMSPNLLSQQRADDAVLGRVYSFRRSMALTAQLVSIGLWSVTTEVLREPAWAIAGGGVLATLTALPLTLRARSAALQAAP</sequence>
<keyword evidence="3 6" id="KW-0812">Transmembrane</keyword>
<dbReference type="PANTHER" id="PTHR23513">
    <property type="entry name" value="INTEGRAL MEMBRANE EFFLUX PROTEIN-RELATED"/>
    <property type="match status" value="1"/>
</dbReference>
<dbReference type="RefSeq" id="WP_111180033.1">
    <property type="nucleotide sequence ID" value="NZ_POUD01000064.1"/>
</dbReference>
<protein>
    <recommendedName>
        <fullName evidence="9">MFS transporter</fullName>
    </recommendedName>
</protein>
<feature type="transmembrane region" description="Helical" evidence="6">
    <location>
        <begin position="342"/>
        <end position="362"/>
    </location>
</feature>
<dbReference type="PANTHER" id="PTHR23513:SF11">
    <property type="entry name" value="STAPHYLOFERRIN A TRANSPORTER"/>
    <property type="match status" value="1"/>
</dbReference>
<feature type="transmembrane region" description="Helical" evidence="6">
    <location>
        <begin position="46"/>
        <end position="66"/>
    </location>
</feature>
<comment type="caution">
    <text evidence="7">The sequence shown here is derived from an EMBL/GenBank/DDBJ whole genome shotgun (WGS) entry which is preliminary data.</text>
</comment>
<feature type="transmembrane region" description="Helical" evidence="6">
    <location>
        <begin position="246"/>
        <end position="265"/>
    </location>
</feature>